<protein>
    <submittedName>
        <fullName evidence="1">Uncharacterized protein</fullName>
    </submittedName>
</protein>
<dbReference type="EMBL" id="JASBWS010000073">
    <property type="protein sequence ID" value="KAJ9100892.1"/>
    <property type="molecule type" value="Genomic_DNA"/>
</dbReference>
<dbReference type="Proteomes" id="UP001230649">
    <property type="component" value="Unassembled WGS sequence"/>
</dbReference>
<evidence type="ECO:0000313" key="1">
    <source>
        <dbReference type="EMBL" id="KAJ9100892.1"/>
    </source>
</evidence>
<keyword evidence="2" id="KW-1185">Reference proteome</keyword>
<evidence type="ECO:0000313" key="2">
    <source>
        <dbReference type="Proteomes" id="UP001230649"/>
    </source>
</evidence>
<comment type="caution">
    <text evidence="1">The sequence shown here is derived from an EMBL/GenBank/DDBJ whole genome shotgun (WGS) entry which is preliminary data.</text>
</comment>
<name>A0ACC2VQV9_9TREE</name>
<accession>A0ACC2VQV9</accession>
<sequence>MSSSLAADSQPHTPVKQVAPDWLPSQPYKTTTMANSIPPDIPIPTPPIALASPFHPGTTLGSSSASKVDRFQDVRNLFAKRQLQRQNSQAVQAGPRRCFCDKELEDEEDIYCSSACARTDAMSSLCFAEKQRTAAIHTNQSSVSSLSSVASSSVSGVSTSTSTHTRTASDINLSPSQASHYRRMTSEELKRQRTGHSRNASYSSRRRGREDGTSQSGTSIGSIASVVSTGFSRVPELVGGHPYAYTPSHSRNTSTASSNSSGASAMLLPLVSRHVSATTSHSRHGSAASGHLVRGGIALAEMNSIGVLPHVGLLENGGLTNVKEEMEDDIERLADAEDDAEYTNDERSNFYPTRIHDSGSFPETQAAISARHETLSFEQINRALAHGGDEPFGMGRDMQDVLDEIIMMEKGFHVNSSESEQETDGEVGSEAEHGMRASKDMNLLGGSQSRPRTPLLGLEASQRKSIILPSAPLRSAHHSNDYSCLPTPAQPLGSAASINLSRMSRVSHMPSRSEPSLDTWGRSLDPSESLMSQLPSAFEDAIEEEAEHGTDLGRFSLAEGRRSFARRSRSEVRRSLTFAPPTGYRASLLASIREGSTPKPHSLRTPVATMAESRKRRGSLCVSMAASATDARMSAHPYRRSVLVDDSVTRFQFPRTSVAEAMGDVVGAMALTVDTMIGRSLSSSKSVLLEPLLIESNPTTPVESMEINTPTAPDFAQTGQPNGVVVEATAEEPHLAPSLFPASSSPVEAQETSKTITLAPHSGLRLGVLLGSGVDDRDDDDWYRSARRNGDESDAMDVEDSPL</sequence>
<gene>
    <name evidence="1" type="ORF">QFC20_005381</name>
</gene>
<organism evidence="1 2">
    <name type="scientific">Naganishia adeliensis</name>
    <dbReference type="NCBI Taxonomy" id="92952"/>
    <lineage>
        <taxon>Eukaryota</taxon>
        <taxon>Fungi</taxon>
        <taxon>Dikarya</taxon>
        <taxon>Basidiomycota</taxon>
        <taxon>Agaricomycotina</taxon>
        <taxon>Tremellomycetes</taxon>
        <taxon>Filobasidiales</taxon>
        <taxon>Filobasidiaceae</taxon>
        <taxon>Naganishia</taxon>
    </lineage>
</organism>
<reference evidence="1" key="1">
    <citation type="submission" date="2023-04" db="EMBL/GenBank/DDBJ databases">
        <title>Draft Genome sequencing of Naganishia species isolated from polar environments using Oxford Nanopore Technology.</title>
        <authorList>
            <person name="Leo P."/>
            <person name="Venkateswaran K."/>
        </authorList>
    </citation>
    <scope>NUCLEOTIDE SEQUENCE</scope>
    <source>
        <strain evidence="1">MNA-CCFEE 5262</strain>
    </source>
</reference>
<proteinExistence type="predicted"/>